<evidence type="ECO:0000256" key="1">
    <source>
        <dbReference type="SAM" id="SignalP"/>
    </source>
</evidence>
<reference evidence="3 4" key="1">
    <citation type="journal article" date="2016" name="DNA Res.">
        <title>Genome sequence of Aspergillus luchuensis NBRC 4314.</title>
        <authorList>
            <person name="Yamada O."/>
            <person name="Machida M."/>
            <person name="Hosoyama A."/>
            <person name="Goto M."/>
            <person name="Takahashi T."/>
            <person name="Futagami T."/>
            <person name="Yamagata Y."/>
            <person name="Takeuchi M."/>
            <person name="Kobayashi T."/>
            <person name="Koike H."/>
            <person name="Abe K."/>
            <person name="Asai K."/>
            <person name="Arita M."/>
            <person name="Fujita N."/>
            <person name="Fukuda K."/>
            <person name="Higa K."/>
            <person name="Horikawa H."/>
            <person name="Ishikawa T."/>
            <person name="Jinno K."/>
            <person name="Kato Y."/>
            <person name="Kirimura K."/>
            <person name="Mizutani O."/>
            <person name="Nakasone K."/>
            <person name="Sano M."/>
            <person name="Shiraishi Y."/>
            <person name="Tsukahara M."/>
            <person name="Gomi K."/>
        </authorList>
    </citation>
    <scope>NUCLEOTIDE SEQUENCE [LARGE SCALE GENOMIC DNA]</scope>
    <source>
        <strain evidence="3 4">RIB 2604</strain>
    </source>
</reference>
<dbReference type="OrthoDB" id="3682664at2759"/>
<gene>
    <name evidence="2" type="ORF">AKAW2_70151S</name>
    <name evidence="3" type="ORF">RIB2604_01804220</name>
</gene>
<dbReference type="Proteomes" id="UP000075230">
    <property type="component" value="Unassembled WGS sequence"/>
</dbReference>
<dbReference type="RefSeq" id="XP_041547035.1">
    <property type="nucleotide sequence ID" value="XM_041682701.1"/>
</dbReference>
<dbReference type="SUPFAM" id="SSF49870">
    <property type="entry name" value="Osmotin, thaumatin-like protein"/>
    <property type="match status" value="1"/>
</dbReference>
<name>A0A146FGA8_ASPKA</name>
<dbReference type="Pfam" id="PF04681">
    <property type="entry name" value="Bys1"/>
    <property type="match status" value="1"/>
</dbReference>
<reference evidence="4" key="2">
    <citation type="submission" date="2016-02" db="EMBL/GenBank/DDBJ databases">
        <title>Genome sequencing of Aspergillus luchuensis NBRC 4314.</title>
        <authorList>
            <person name="Yamada O."/>
        </authorList>
    </citation>
    <scope>NUCLEOTIDE SEQUENCE [LARGE SCALE GENOMIC DNA]</scope>
    <source>
        <strain evidence="4">RIB 2604</strain>
    </source>
</reference>
<dbReference type="VEuPathDB" id="FungiDB:ASPFODRAFT_46397"/>
<evidence type="ECO:0000313" key="5">
    <source>
        <dbReference type="Proteomes" id="UP000661280"/>
    </source>
</evidence>
<dbReference type="EMBL" id="AP024431">
    <property type="protein sequence ID" value="BCS03273.1"/>
    <property type="molecule type" value="Genomic_DNA"/>
</dbReference>
<evidence type="ECO:0000313" key="3">
    <source>
        <dbReference type="EMBL" id="GAT24592.1"/>
    </source>
</evidence>
<sequence length="160" mass="16634">MHLTTKTLLSFLLPLLPLTTATGSAIVQNNCTSPIYLWSVGGSVSSMQTIDPGSSYSETFYYDSTSGGVALKITTTENGLYSGAPQTDYAYTLDTSSGNVFYDISDVYGDPFSGSVVSLVSSDASCQSVCWAGGVPPAGSVVRSCQAEADEILTVCADSC</sequence>
<proteinExistence type="predicted"/>
<feature type="chain" id="PRO_5042682513" evidence="1">
    <location>
        <begin position="24"/>
        <end position="160"/>
    </location>
</feature>
<keyword evidence="5" id="KW-1185">Reference proteome</keyword>
<dbReference type="AlphaFoldDB" id="A0A146FGA8"/>
<dbReference type="Proteomes" id="UP000661280">
    <property type="component" value="Chromosome 7"/>
</dbReference>
<protein>
    <submittedName>
        <fullName evidence="3">BYS1 domain protein</fullName>
    </submittedName>
</protein>
<dbReference type="GeneID" id="64964594"/>
<dbReference type="PANTHER" id="PTHR36195:SF4">
    <property type="entry name" value="DOMAIN PROTEIN, PUTATIVE (AFU_ORTHOLOGUE AFUA_5G01990)-RELATED"/>
    <property type="match status" value="1"/>
</dbReference>
<dbReference type="EMBL" id="BCWF01000018">
    <property type="protein sequence ID" value="GAT24592.1"/>
    <property type="molecule type" value="Genomic_DNA"/>
</dbReference>
<feature type="signal peptide" evidence="1">
    <location>
        <begin position="1"/>
        <end position="23"/>
    </location>
</feature>
<evidence type="ECO:0000313" key="4">
    <source>
        <dbReference type="Proteomes" id="UP000075230"/>
    </source>
</evidence>
<reference evidence="2" key="4">
    <citation type="submission" date="2021-02" db="EMBL/GenBank/DDBJ databases">
        <title>Aspergillus luchuensis mut. kawachii IFO 4304 genome sequence.</title>
        <authorList>
            <person name="Mori K."/>
            <person name="Kadooka C."/>
            <person name="Goto M."/>
            <person name="Futagami T."/>
        </authorList>
    </citation>
    <scope>NUCLEOTIDE SEQUENCE</scope>
    <source>
        <strain evidence="2">IFO 4308</strain>
    </source>
</reference>
<dbReference type="KEGG" id="aluc:AKAW2_70151S"/>
<dbReference type="PANTHER" id="PTHR36195">
    <property type="entry name" value="DOMAIN PROTEIN, PUTATIVE (AFU_ORTHOLOGUE AFUA_5G01990)-RELATED-RELATED"/>
    <property type="match status" value="1"/>
</dbReference>
<evidence type="ECO:0000313" key="2">
    <source>
        <dbReference type="EMBL" id="BCS03273.1"/>
    </source>
</evidence>
<organism evidence="3 4">
    <name type="scientific">Aspergillus kawachii</name>
    <name type="common">White koji mold</name>
    <name type="synonym">Aspergillus awamori var. kawachi</name>
    <dbReference type="NCBI Taxonomy" id="1069201"/>
    <lineage>
        <taxon>Eukaryota</taxon>
        <taxon>Fungi</taxon>
        <taxon>Dikarya</taxon>
        <taxon>Ascomycota</taxon>
        <taxon>Pezizomycotina</taxon>
        <taxon>Eurotiomycetes</taxon>
        <taxon>Eurotiomycetidae</taxon>
        <taxon>Eurotiales</taxon>
        <taxon>Aspergillaceae</taxon>
        <taxon>Aspergillus</taxon>
        <taxon>Aspergillus subgen. Circumdati</taxon>
    </lineage>
</organism>
<dbReference type="InterPro" id="IPR037176">
    <property type="entry name" value="Osmotin/thaumatin-like_sf"/>
</dbReference>
<reference evidence="2" key="3">
    <citation type="submission" date="2021-01" db="EMBL/GenBank/DDBJ databases">
        <authorList>
            <consortium name="Aspergillus luchuensis mut. kawachii IFO 4304 genome sequencing consortium"/>
            <person name="Kazuki M."/>
            <person name="Futagami T."/>
        </authorList>
    </citation>
    <scope>NUCLEOTIDE SEQUENCE</scope>
    <source>
        <strain evidence="2">IFO 4308</strain>
    </source>
</reference>
<keyword evidence="1" id="KW-0732">Signal</keyword>
<dbReference type="InterPro" id="IPR006771">
    <property type="entry name" value="CetA-like"/>
</dbReference>
<accession>A0A146FGA8</accession>